<organism evidence="1">
    <name type="scientific">freshwater metagenome</name>
    <dbReference type="NCBI Taxonomy" id="449393"/>
    <lineage>
        <taxon>unclassified sequences</taxon>
        <taxon>metagenomes</taxon>
        <taxon>ecological metagenomes</taxon>
    </lineage>
</organism>
<protein>
    <submittedName>
        <fullName evidence="1">Unannotated protein</fullName>
    </submittedName>
</protein>
<evidence type="ECO:0000313" key="1">
    <source>
        <dbReference type="EMBL" id="CAB5038119.1"/>
    </source>
</evidence>
<proteinExistence type="predicted"/>
<dbReference type="EMBL" id="CAFBPZ010000042">
    <property type="protein sequence ID" value="CAB5038119.1"/>
    <property type="molecule type" value="Genomic_DNA"/>
</dbReference>
<accession>A0A6J7SAG8</accession>
<dbReference type="AlphaFoldDB" id="A0A6J7SAG8"/>
<gene>
    <name evidence="1" type="ORF">UFOPK4237_00761</name>
</gene>
<name>A0A6J7SAG8_9ZZZZ</name>
<sequence>MTLGIAKNVDIQRGGSTNFIGYLIDQTNLIQEPRVDLGDVEDFYG</sequence>
<reference evidence="1" key="1">
    <citation type="submission" date="2020-05" db="EMBL/GenBank/DDBJ databases">
        <authorList>
            <person name="Chiriac C."/>
            <person name="Salcher M."/>
            <person name="Ghai R."/>
            <person name="Kavagutti S V."/>
        </authorList>
    </citation>
    <scope>NUCLEOTIDE SEQUENCE</scope>
</reference>